<protein>
    <submittedName>
        <fullName evidence="3">Uncharacterized protein</fullName>
    </submittedName>
</protein>
<accession>A0ABR2GKF9</accession>
<name>A0ABR2GKF9_9EUKA</name>
<keyword evidence="5" id="KW-1185">Reference proteome</keyword>
<keyword evidence="2" id="KW-0812">Transmembrane</keyword>
<dbReference type="EMBL" id="JAPFFF010000015">
    <property type="protein sequence ID" value="KAK8866346.1"/>
    <property type="molecule type" value="Genomic_DNA"/>
</dbReference>
<evidence type="ECO:0000313" key="4">
    <source>
        <dbReference type="EMBL" id="KAK8866346.1"/>
    </source>
</evidence>
<dbReference type="EMBL" id="JAPFFF010000411">
    <property type="protein sequence ID" value="KAK8834419.1"/>
    <property type="molecule type" value="Genomic_DNA"/>
</dbReference>
<sequence length="474" mass="55441">MICNLFNHSFYIFIALVLAIWIPTWFLPSSYGFNSANEGDIETDLNQYNTITFITYPIILDKMSSVRKYNITFSSMLSISKFTNLIIFEANSKIEYHEKLFNLLIDKFGERRVTFISNDLQFDKDSELLLSSFSSKAISQVRTKFACYINANVVVDPFWYDRITKLFNLFFEIEPNSHIYLTGRRIQIPLSNNEIKEFNMLPSLTKKNFFKSLRKLINSKKDVAECIKQCESDYFLTTVDPAPFDLRYLPEFKLSGGIFSMYLNYMGENKGNFYTLNENVPVYYLGSLPDINDKDYITDSQYNYDIVHNNSYHISKNFEMSNTYNGRTFTHKWEEKEVNESSFSTLLNLKINCSDKSDMPNITLTSFSTINNHYYQNNGDNHIPGFNGMNQNDENENGNNLDQKNIFNVNDSYDPNKIEKNDNEDGSYQKKKNKNEEEKDEDQTKKEKKEVEDKNNSEKKNQANHDQKSNTDNL</sequence>
<organism evidence="3 5">
    <name type="scientific">Tritrichomonas musculus</name>
    <dbReference type="NCBI Taxonomy" id="1915356"/>
    <lineage>
        <taxon>Eukaryota</taxon>
        <taxon>Metamonada</taxon>
        <taxon>Parabasalia</taxon>
        <taxon>Tritrichomonadida</taxon>
        <taxon>Tritrichomonadidae</taxon>
        <taxon>Tritrichomonas</taxon>
    </lineage>
</organism>
<feature type="region of interest" description="Disordered" evidence="1">
    <location>
        <begin position="382"/>
        <end position="474"/>
    </location>
</feature>
<evidence type="ECO:0000313" key="5">
    <source>
        <dbReference type="Proteomes" id="UP001470230"/>
    </source>
</evidence>
<feature type="transmembrane region" description="Helical" evidence="2">
    <location>
        <begin position="9"/>
        <end position="27"/>
    </location>
</feature>
<evidence type="ECO:0000313" key="3">
    <source>
        <dbReference type="EMBL" id="KAK8834419.1"/>
    </source>
</evidence>
<feature type="compositionally biased region" description="Low complexity" evidence="1">
    <location>
        <begin position="387"/>
        <end position="403"/>
    </location>
</feature>
<gene>
    <name evidence="4" type="ORF">M9Y10_009307</name>
    <name evidence="3" type="ORF">M9Y10_031216</name>
</gene>
<evidence type="ECO:0000256" key="1">
    <source>
        <dbReference type="SAM" id="MobiDB-lite"/>
    </source>
</evidence>
<comment type="caution">
    <text evidence="3">The sequence shown here is derived from an EMBL/GenBank/DDBJ whole genome shotgun (WGS) entry which is preliminary data.</text>
</comment>
<proteinExistence type="predicted"/>
<feature type="compositionally biased region" description="Basic and acidic residues" evidence="1">
    <location>
        <begin position="414"/>
        <end position="423"/>
    </location>
</feature>
<keyword evidence="2" id="KW-0472">Membrane</keyword>
<evidence type="ECO:0000256" key="2">
    <source>
        <dbReference type="SAM" id="Phobius"/>
    </source>
</evidence>
<dbReference type="Proteomes" id="UP001470230">
    <property type="component" value="Unassembled WGS sequence"/>
</dbReference>
<feature type="compositionally biased region" description="Basic and acidic residues" evidence="1">
    <location>
        <begin position="434"/>
        <end position="474"/>
    </location>
</feature>
<keyword evidence="2" id="KW-1133">Transmembrane helix</keyword>
<reference evidence="3 5" key="1">
    <citation type="submission" date="2024-04" db="EMBL/GenBank/DDBJ databases">
        <title>Tritrichomonas musculus Genome.</title>
        <authorList>
            <person name="Alves-Ferreira E."/>
            <person name="Grigg M."/>
            <person name="Lorenzi H."/>
            <person name="Galac M."/>
        </authorList>
    </citation>
    <scope>NUCLEOTIDE SEQUENCE [LARGE SCALE GENOMIC DNA]</scope>
    <source>
        <strain evidence="3 5">EAF2021</strain>
    </source>
</reference>